<evidence type="ECO:0000313" key="2">
    <source>
        <dbReference type="EMBL" id="CAF0902197.1"/>
    </source>
</evidence>
<keyword evidence="1" id="KW-0732">Signal</keyword>
<feature type="signal peptide" evidence="1">
    <location>
        <begin position="1"/>
        <end position="15"/>
    </location>
</feature>
<protein>
    <submittedName>
        <fullName evidence="3">Uncharacterized protein</fullName>
    </submittedName>
</protein>
<feature type="chain" id="PRO_5036224070" evidence="1">
    <location>
        <begin position="16"/>
        <end position="76"/>
    </location>
</feature>
<dbReference type="InterPro" id="IPR032675">
    <property type="entry name" value="LRR_dom_sf"/>
</dbReference>
<dbReference type="Proteomes" id="UP000677228">
    <property type="component" value="Unassembled WGS sequence"/>
</dbReference>
<accession>A0A814CQV9</accession>
<comment type="caution">
    <text evidence="3">The sequence shown here is derived from an EMBL/GenBank/DDBJ whole genome shotgun (WGS) entry which is preliminary data.</text>
</comment>
<reference evidence="3" key="1">
    <citation type="submission" date="2021-02" db="EMBL/GenBank/DDBJ databases">
        <authorList>
            <person name="Nowell W R."/>
        </authorList>
    </citation>
    <scope>NUCLEOTIDE SEQUENCE</scope>
</reference>
<dbReference type="Proteomes" id="UP000663829">
    <property type="component" value="Unassembled WGS sequence"/>
</dbReference>
<dbReference type="Proteomes" id="UP000681722">
    <property type="component" value="Unassembled WGS sequence"/>
</dbReference>
<gene>
    <name evidence="3" type="ORF">GPM918_LOCUS10829</name>
    <name evidence="2" type="ORF">OVA965_LOCUS9682</name>
    <name evidence="5" type="ORF">SRO942_LOCUS10830</name>
    <name evidence="4" type="ORF">TMI583_LOCUS9678</name>
</gene>
<dbReference type="EMBL" id="CAJOBC010002173">
    <property type="protein sequence ID" value="CAF3719572.1"/>
    <property type="molecule type" value="Genomic_DNA"/>
</dbReference>
<evidence type="ECO:0000313" key="5">
    <source>
        <dbReference type="EMBL" id="CAF3719572.1"/>
    </source>
</evidence>
<evidence type="ECO:0000313" key="3">
    <source>
        <dbReference type="EMBL" id="CAF0943292.1"/>
    </source>
</evidence>
<evidence type="ECO:0000313" key="6">
    <source>
        <dbReference type="Proteomes" id="UP000663829"/>
    </source>
</evidence>
<proteinExistence type="predicted"/>
<evidence type="ECO:0000256" key="1">
    <source>
        <dbReference type="SAM" id="SignalP"/>
    </source>
</evidence>
<dbReference type="EMBL" id="CAJNOQ010002173">
    <property type="protein sequence ID" value="CAF0943292.1"/>
    <property type="molecule type" value="Genomic_DNA"/>
</dbReference>
<organism evidence="3 6">
    <name type="scientific">Didymodactylos carnosus</name>
    <dbReference type="NCBI Taxonomy" id="1234261"/>
    <lineage>
        <taxon>Eukaryota</taxon>
        <taxon>Metazoa</taxon>
        <taxon>Spiralia</taxon>
        <taxon>Gnathifera</taxon>
        <taxon>Rotifera</taxon>
        <taxon>Eurotatoria</taxon>
        <taxon>Bdelloidea</taxon>
        <taxon>Philodinida</taxon>
        <taxon>Philodinidae</taxon>
        <taxon>Didymodactylos</taxon>
    </lineage>
</organism>
<dbReference type="OrthoDB" id="8436363at2759"/>
<dbReference type="SUPFAM" id="SSF52047">
    <property type="entry name" value="RNI-like"/>
    <property type="match status" value="1"/>
</dbReference>
<dbReference type="EMBL" id="CAJOBA010003465">
    <property type="protein sequence ID" value="CAF3682704.1"/>
    <property type="molecule type" value="Genomic_DNA"/>
</dbReference>
<dbReference type="EMBL" id="CAJNOK010003464">
    <property type="protein sequence ID" value="CAF0902197.1"/>
    <property type="molecule type" value="Genomic_DNA"/>
</dbReference>
<name>A0A814CQV9_9BILA</name>
<dbReference type="Proteomes" id="UP000682733">
    <property type="component" value="Unassembled WGS sequence"/>
</dbReference>
<evidence type="ECO:0000313" key="4">
    <source>
        <dbReference type="EMBL" id="CAF3682704.1"/>
    </source>
</evidence>
<sequence>MILLAQALLINTSLEYLLVSNNDDITDQSVNAITEMLKQNRILTWLNLCNNDISKNGKLRIEQAANINKTCNDLLL</sequence>
<dbReference type="AlphaFoldDB" id="A0A814CQV9"/>
<keyword evidence="6" id="KW-1185">Reference proteome</keyword>
<dbReference type="Gene3D" id="3.80.10.10">
    <property type="entry name" value="Ribonuclease Inhibitor"/>
    <property type="match status" value="1"/>
</dbReference>